<accession>A0ABX8URF0</accession>
<dbReference type="EMBL" id="CP080096">
    <property type="protein sequence ID" value="QYD71583.1"/>
    <property type="molecule type" value="Genomic_DNA"/>
</dbReference>
<organism evidence="3 4">
    <name type="scientific">Paraburkholderia edwinii</name>
    <dbReference type="NCBI Taxonomy" id="2861782"/>
    <lineage>
        <taxon>Bacteria</taxon>
        <taxon>Pseudomonadati</taxon>
        <taxon>Pseudomonadota</taxon>
        <taxon>Betaproteobacteria</taxon>
        <taxon>Burkholderiales</taxon>
        <taxon>Burkholderiaceae</taxon>
        <taxon>Paraburkholderia</taxon>
    </lineage>
</organism>
<keyword evidence="4" id="KW-1185">Reference proteome</keyword>
<feature type="chain" id="PRO_5046563336" description="PXPV repeat-containing protein" evidence="2">
    <location>
        <begin position="25"/>
        <end position="96"/>
    </location>
</feature>
<proteinExistence type="predicted"/>
<gene>
    <name evidence="3" type="ORF">KZJ38_31755</name>
</gene>
<evidence type="ECO:0008006" key="5">
    <source>
        <dbReference type="Google" id="ProtNLM"/>
    </source>
</evidence>
<feature type="compositionally biased region" description="Polar residues" evidence="1">
    <location>
        <begin position="43"/>
        <end position="96"/>
    </location>
</feature>
<evidence type="ECO:0000313" key="4">
    <source>
        <dbReference type="Proteomes" id="UP000826462"/>
    </source>
</evidence>
<keyword evidence="2" id="KW-0732">Signal</keyword>
<dbReference type="Proteomes" id="UP000826462">
    <property type="component" value="Chromosome 2"/>
</dbReference>
<evidence type="ECO:0000256" key="1">
    <source>
        <dbReference type="SAM" id="MobiDB-lite"/>
    </source>
</evidence>
<name>A0ABX8URF0_9BURK</name>
<evidence type="ECO:0000313" key="3">
    <source>
        <dbReference type="EMBL" id="QYD71583.1"/>
    </source>
</evidence>
<feature type="region of interest" description="Disordered" evidence="1">
    <location>
        <begin position="36"/>
        <end position="96"/>
    </location>
</feature>
<protein>
    <recommendedName>
        <fullName evidence="5">PXPV repeat-containing protein</fullName>
    </recommendedName>
</protein>
<feature type="signal peptide" evidence="2">
    <location>
        <begin position="1"/>
        <end position="24"/>
    </location>
</feature>
<sequence length="96" mass="9749">MKTQLIAAAVLVAASAALTAPAFAGGYGPAPFYRPSVGAPASQRGQSVQTLTAEAQQSYDSTTAYGGVRNGNSQSGARSLTPDNTTSGRDSTYSHH</sequence>
<evidence type="ECO:0000256" key="2">
    <source>
        <dbReference type="SAM" id="SignalP"/>
    </source>
</evidence>
<reference evidence="3 4" key="1">
    <citation type="submission" date="2021-07" db="EMBL/GenBank/DDBJ databases">
        <title>Paraburkholderia edwinii protects Aspergillus sp. from phenazines by acting as a toxin sponge.</title>
        <authorList>
            <person name="Dahlstrom K.M."/>
            <person name="Newman D.K."/>
        </authorList>
    </citation>
    <scope>NUCLEOTIDE SEQUENCE [LARGE SCALE GENOMIC DNA]</scope>
    <source>
        <strain evidence="3 4">Pe01</strain>
    </source>
</reference>
<dbReference type="RefSeq" id="WP_219801011.1">
    <property type="nucleotide sequence ID" value="NZ_CP080096.1"/>
</dbReference>